<evidence type="ECO:0000313" key="4">
    <source>
        <dbReference type="Proteomes" id="UP001556367"/>
    </source>
</evidence>
<dbReference type="Proteomes" id="UP001556367">
    <property type="component" value="Unassembled WGS sequence"/>
</dbReference>
<evidence type="ECO:0000256" key="1">
    <source>
        <dbReference type="SAM" id="MobiDB-lite"/>
    </source>
</evidence>
<dbReference type="Pfam" id="PF01713">
    <property type="entry name" value="Smr"/>
    <property type="match status" value="1"/>
</dbReference>
<dbReference type="InterPro" id="IPR053020">
    <property type="entry name" value="Smr_domain_protein"/>
</dbReference>
<dbReference type="InterPro" id="IPR036063">
    <property type="entry name" value="Smr_dom_sf"/>
</dbReference>
<dbReference type="Pfam" id="PF08590">
    <property type="entry name" value="DUF1771"/>
    <property type="match status" value="1"/>
</dbReference>
<proteinExistence type="predicted"/>
<name>A0ABR3JL02_9AGAR</name>
<dbReference type="Gene3D" id="3.30.1370.110">
    <property type="match status" value="1"/>
</dbReference>
<comment type="caution">
    <text evidence="3">The sequence shown here is derived from an EMBL/GenBank/DDBJ whole genome shotgun (WGS) entry which is preliminary data.</text>
</comment>
<protein>
    <recommendedName>
        <fullName evidence="2">Smr domain-containing protein</fullName>
    </recommendedName>
</protein>
<evidence type="ECO:0000313" key="3">
    <source>
        <dbReference type="EMBL" id="KAL0956027.1"/>
    </source>
</evidence>
<dbReference type="PROSITE" id="PS50828">
    <property type="entry name" value="SMR"/>
    <property type="match status" value="1"/>
</dbReference>
<accession>A0ABR3JL02</accession>
<feature type="compositionally biased region" description="Low complexity" evidence="1">
    <location>
        <begin position="29"/>
        <end position="66"/>
    </location>
</feature>
<dbReference type="SUPFAM" id="SSF160443">
    <property type="entry name" value="SMR domain-like"/>
    <property type="match status" value="1"/>
</dbReference>
<feature type="region of interest" description="Disordered" evidence="1">
    <location>
        <begin position="114"/>
        <end position="133"/>
    </location>
</feature>
<dbReference type="SMART" id="SM01162">
    <property type="entry name" value="DUF1771"/>
    <property type="match status" value="1"/>
</dbReference>
<keyword evidence="4" id="KW-1185">Reference proteome</keyword>
<dbReference type="InterPro" id="IPR013899">
    <property type="entry name" value="DUF1771"/>
</dbReference>
<dbReference type="PANTHER" id="PTHR47417:SF1">
    <property type="entry name" value="SMR DOMAIN-CONTAINING PROTEIN YPL199C"/>
    <property type="match status" value="1"/>
</dbReference>
<dbReference type="SUPFAM" id="SSF81995">
    <property type="entry name" value="beta-sandwich domain of Sec23/24"/>
    <property type="match status" value="1"/>
</dbReference>
<dbReference type="PANTHER" id="PTHR47417">
    <property type="entry name" value="SMR DOMAIN-CONTAINING PROTEIN YPL199C"/>
    <property type="match status" value="1"/>
</dbReference>
<feature type="region of interest" description="Disordered" evidence="1">
    <location>
        <begin position="20"/>
        <end position="84"/>
    </location>
</feature>
<gene>
    <name evidence="3" type="ORF">HGRIS_002200</name>
</gene>
<feature type="domain" description="Smr" evidence="2">
    <location>
        <begin position="158"/>
        <end position="234"/>
    </location>
</feature>
<dbReference type="InterPro" id="IPR002625">
    <property type="entry name" value="Smr_dom"/>
</dbReference>
<dbReference type="SMART" id="SM00463">
    <property type="entry name" value="SMR"/>
    <property type="match status" value="1"/>
</dbReference>
<dbReference type="EMBL" id="JASNQZ010000006">
    <property type="protein sequence ID" value="KAL0956027.1"/>
    <property type="molecule type" value="Genomic_DNA"/>
</dbReference>
<evidence type="ECO:0000259" key="2">
    <source>
        <dbReference type="PROSITE" id="PS50828"/>
    </source>
</evidence>
<organism evidence="3 4">
    <name type="scientific">Hohenbuehelia grisea</name>
    <dbReference type="NCBI Taxonomy" id="104357"/>
    <lineage>
        <taxon>Eukaryota</taxon>
        <taxon>Fungi</taxon>
        <taxon>Dikarya</taxon>
        <taxon>Basidiomycota</taxon>
        <taxon>Agaricomycotina</taxon>
        <taxon>Agaricomycetes</taxon>
        <taxon>Agaricomycetidae</taxon>
        <taxon>Agaricales</taxon>
        <taxon>Pleurotineae</taxon>
        <taxon>Pleurotaceae</taxon>
        <taxon>Hohenbuehelia</taxon>
    </lineage>
</organism>
<reference evidence="4" key="1">
    <citation type="submission" date="2024-06" db="EMBL/GenBank/DDBJ databases">
        <title>Multi-omics analyses provide insights into the biosynthesis of the anticancer antibiotic pleurotin in Hohenbuehelia grisea.</title>
        <authorList>
            <person name="Weaver J.A."/>
            <person name="Alberti F."/>
        </authorList>
    </citation>
    <scope>NUCLEOTIDE SEQUENCE [LARGE SCALE GENOMIC DNA]</scope>
    <source>
        <strain evidence="4">T-177</strain>
    </source>
</reference>
<sequence>MGLFGILKSLYHSLCAPAQSEKPEVTHGQQPSQVPHQPQPQVQQPQPHYPPSTQQPHRPPQQQTPAKPQPGRKHEDQNQINQSNAEYMGLRASAKEEGDRMARCFEESKEAYNRGDGARAKELSNEGKQHKQKMEDINKQASEWIFIENNKDSKPGEVDLHGLYVKEAITYTDRAIQEAKQRGDSEIHLIVGKGLHSQGGAAKIKPAIEELMQKHQLTAAMDPTNAGVLIVQLNAPKSRGVGSEEIVRRLERDDEGCVIM</sequence>